<feature type="transmembrane region" description="Helical" evidence="1">
    <location>
        <begin position="223"/>
        <end position="252"/>
    </location>
</feature>
<dbReference type="Gene3D" id="1.10.150.50">
    <property type="entry name" value="Transcription Factor, Ets-1"/>
    <property type="match status" value="1"/>
</dbReference>
<dbReference type="AlphaFoldDB" id="A0A6T8MS25"/>
<keyword evidence="2" id="KW-0732">Signal</keyword>
<organism evidence="4">
    <name type="scientific">Hemiselmis andersenii</name>
    <name type="common">Cryptophyte alga</name>
    <dbReference type="NCBI Taxonomy" id="464988"/>
    <lineage>
        <taxon>Eukaryota</taxon>
        <taxon>Cryptophyceae</taxon>
        <taxon>Cryptomonadales</taxon>
        <taxon>Hemiselmidaceae</taxon>
        <taxon>Hemiselmis</taxon>
    </lineage>
</organism>
<sequence>MAKLASACLLLACGVAHALHHPSIGHSLSRPKPSHLLGLRGGGGGNNLAAGDALISEKRVPSVVSEWSEKHVELWLKACSLDDVVRNFRAHQIDGSALMGLNEDRILRLDITTVAKQIKVYDAVTHLQKVENMPQRQKIKVPGVFESFWRFFSCRFLMTSEGKSGSELKEELITANSNMALVAALLLGVTMSWAFGATNTCFCNKITGKDCFCSSGFDLDGEALWAFFSSSMVASVLFASCTITAVVQILAVQECSDDHEITVFFDKLGQDEVLCGPLMIGGIFFTSVAMGVYMMFTEKLGIYYNKQSNWGYVTAAACIVIGASQVPTWAAIARKLYAAKLYAAWHPEHTGYTSGEERV</sequence>
<name>A0A6T8MS25_HEMAN</name>
<dbReference type="EMBL" id="HBFX01060673">
    <property type="protein sequence ID" value="CAD8985533.1"/>
    <property type="molecule type" value="Transcribed_RNA"/>
</dbReference>
<dbReference type="InterPro" id="IPR013761">
    <property type="entry name" value="SAM/pointed_sf"/>
</dbReference>
<evidence type="ECO:0000256" key="2">
    <source>
        <dbReference type="SAM" id="SignalP"/>
    </source>
</evidence>
<evidence type="ECO:0000313" key="4">
    <source>
        <dbReference type="EMBL" id="CAD8985533.1"/>
    </source>
</evidence>
<keyword evidence="1" id="KW-1133">Transmembrane helix</keyword>
<gene>
    <name evidence="4" type="ORF">HAND00432_LOCUS36546</name>
</gene>
<accession>A0A6T8MS25</accession>
<keyword evidence="1" id="KW-0472">Membrane</keyword>
<proteinExistence type="predicted"/>
<feature type="transmembrane region" description="Helical" evidence="1">
    <location>
        <begin position="273"/>
        <end position="295"/>
    </location>
</feature>
<feature type="signal peptide" evidence="2">
    <location>
        <begin position="1"/>
        <end position="18"/>
    </location>
</feature>
<reference evidence="4" key="1">
    <citation type="submission" date="2021-01" db="EMBL/GenBank/DDBJ databases">
        <authorList>
            <person name="Corre E."/>
            <person name="Pelletier E."/>
            <person name="Niang G."/>
            <person name="Scheremetjew M."/>
            <person name="Finn R."/>
            <person name="Kale V."/>
            <person name="Holt S."/>
            <person name="Cochrane G."/>
            <person name="Meng A."/>
            <person name="Brown T."/>
            <person name="Cohen L."/>
        </authorList>
    </citation>
    <scope>NUCLEOTIDE SEQUENCE</scope>
    <source>
        <strain evidence="4">CCMP644</strain>
    </source>
</reference>
<feature type="chain" id="PRO_5030159817" description="SAM domain-containing protein" evidence="2">
    <location>
        <begin position="19"/>
        <end position="359"/>
    </location>
</feature>
<dbReference type="Pfam" id="PF07647">
    <property type="entry name" value="SAM_2"/>
    <property type="match status" value="1"/>
</dbReference>
<dbReference type="SUPFAM" id="SSF47769">
    <property type="entry name" value="SAM/Pointed domain"/>
    <property type="match status" value="1"/>
</dbReference>
<evidence type="ECO:0000259" key="3">
    <source>
        <dbReference type="PROSITE" id="PS50105"/>
    </source>
</evidence>
<dbReference type="InterPro" id="IPR001660">
    <property type="entry name" value="SAM"/>
</dbReference>
<keyword evidence="1" id="KW-0812">Transmembrane</keyword>
<protein>
    <recommendedName>
        <fullName evidence="3">SAM domain-containing protein</fullName>
    </recommendedName>
</protein>
<feature type="domain" description="SAM" evidence="3">
    <location>
        <begin position="67"/>
        <end position="130"/>
    </location>
</feature>
<dbReference type="SMART" id="SM00454">
    <property type="entry name" value="SAM"/>
    <property type="match status" value="1"/>
</dbReference>
<evidence type="ECO:0000256" key="1">
    <source>
        <dbReference type="SAM" id="Phobius"/>
    </source>
</evidence>
<dbReference type="PROSITE" id="PS50105">
    <property type="entry name" value="SAM_DOMAIN"/>
    <property type="match status" value="1"/>
</dbReference>
<feature type="transmembrane region" description="Helical" evidence="1">
    <location>
        <begin position="310"/>
        <end position="332"/>
    </location>
</feature>